<evidence type="ECO:0000256" key="9">
    <source>
        <dbReference type="ARBA" id="ARBA00023065"/>
    </source>
</evidence>
<dbReference type="Pfam" id="PF00520">
    <property type="entry name" value="Ion_trans"/>
    <property type="match status" value="1"/>
</dbReference>
<comment type="subcellular location">
    <subcellularLocation>
        <location evidence="1">Membrane</location>
        <topology evidence="1">Multi-pass membrane protein</topology>
    </subcellularLocation>
</comment>
<feature type="transmembrane region" description="Helical" evidence="12">
    <location>
        <begin position="99"/>
        <end position="120"/>
    </location>
</feature>
<evidence type="ECO:0000256" key="6">
    <source>
        <dbReference type="ARBA" id="ARBA00022882"/>
    </source>
</evidence>
<evidence type="ECO:0000256" key="10">
    <source>
        <dbReference type="ARBA" id="ARBA00023136"/>
    </source>
</evidence>
<keyword evidence="8 12" id="KW-1133">Transmembrane helix</keyword>
<keyword evidence="4 12" id="KW-0812">Transmembrane</keyword>
<evidence type="ECO:0000256" key="4">
    <source>
        <dbReference type="ARBA" id="ARBA00022692"/>
    </source>
</evidence>
<accession>A0A318S661</accession>
<dbReference type="Gene3D" id="1.10.287.70">
    <property type="match status" value="1"/>
</dbReference>
<evidence type="ECO:0000256" key="8">
    <source>
        <dbReference type="ARBA" id="ARBA00022989"/>
    </source>
</evidence>
<keyword evidence="7" id="KW-0630">Potassium</keyword>
<dbReference type="GO" id="GO:0008076">
    <property type="term" value="C:voltage-gated potassium channel complex"/>
    <property type="evidence" value="ECO:0007669"/>
    <property type="project" value="InterPro"/>
</dbReference>
<feature type="transmembrane region" description="Helical" evidence="12">
    <location>
        <begin position="224"/>
        <end position="249"/>
    </location>
</feature>
<keyword evidence="6" id="KW-0851">Voltage-gated channel</keyword>
<evidence type="ECO:0000256" key="2">
    <source>
        <dbReference type="ARBA" id="ARBA00022448"/>
    </source>
</evidence>
<dbReference type="RefSeq" id="WP_110886995.1">
    <property type="nucleotide sequence ID" value="NZ_QJSX01000008.1"/>
</dbReference>
<keyword evidence="2" id="KW-0813">Transport</keyword>
<dbReference type="Proteomes" id="UP000248326">
    <property type="component" value="Unassembled WGS sequence"/>
</dbReference>
<feature type="transmembrane region" description="Helical" evidence="12">
    <location>
        <begin position="29"/>
        <end position="50"/>
    </location>
</feature>
<dbReference type="PANTHER" id="PTHR11537">
    <property type="entry name" value="VOLTAGE-GATED POTASSIUM CHANNEL"/>
    <property type="match status" value="1"/>
</dbReference>
<evidence type="ECO:0000256" key="1">
    <source>
        <dbReference type="ARBA" id="ARBA00004141"/>
    </source>
</evidence>
<dbReference type="PANTHER" id="PTHR11537:SF254">
    <property type="entry name" value="POTASSIUM VOLTAGE-GATED CHANNEL PROTEIN SHAB"/>
    <property type="match status" value="1"/>
</dbReference>
<reference evidence="14 15" key="1">
    <citation type="submission" date="2018-06" db="EMBL/GenBank/DDBJ databases">
        <title>Genomic Encyclopedia of Type Strains, Phase IV (KMG-IV): sequencing the most valuable type-strain genomes for metagenomic binning, comparative biology and taxonomic classification.</title>
        <authorList>
            <person name="Goeker M."/>
        </authorList>
    </citation>
    <scope>NUCLEOTIDE SEQUENCE [LARGE SCALE GENOMIC DNA]</scope>
    <source>
        <strain evidence="14 15">DSM 18048</strain>
    </source>
</reference>
<dbReference type="OrthoDB" id="9810759at2"/>
<keyword evidence="11 14" id="KW-0407">Ion channel</keyword>
<keyword evidence="9" id="KW-0406">Ion transport</keyword>
<dbReference type="GO" id="GO:0001508">
    <property type="term" value="P:action potential"/>
    <property type="evidence" value="ECO:0007669"/>
    <property type="project" value="TreeGrafter"/>
</dbReference>
<organism evidence="14 15">
    <name type="scientific">Deinococcus yavapaiensis KR-236</name>
    <dbReference type="NCBI Taxonomy" id="694435"/>
    <lineage>
        <taxon>Bacteria</taxon>
        <taxon>Thermotogati</taxon>
        <taxon>Deinococcota</taxon>
        <taxon>Deinococci</taxon>
        <taxon>Deinococcales</taxon>
        <taxon>Deinococcaceae</taxon>
        <taxon>Deinococcus</taxon>
    </lineage>
</organism>
<evidence type="ECO:0000313" key="14">
    <source>
        <dbReference type="EMBL" id="PYE53642.1"/>
    </source>
</evidence>
<keyword evidence="10 12" id="KW-0472">Membrane</keyword>
<dbReference type="AlphaFoldDB" id="A0A318S661"/>
<gene>
    <name evidence="14" type="ORF">DES52_108173</name>
</gene>
<dbReference type="EMBL" id="QJSX01000008">
    <property type="protein sequence ID" value="PYE53642.1"/>
    <property type="molecule type" value="Genomic_DNA"/>
</dbReference>
<keyword evidence="5" id="KW-0631">Potassium channel</keyword>
<sequence>MELRAGWPSWKDRVFGLLHPDDDDTAAKLLNSFLATLIVANVAAAVMSTVESVQARYVGTFGVFERVSLMVFAVEYAARVWTADVHRGHLQPWAARLRYVVSPLALIDLVALLPLLFGLLSAGDLVALRALRLLRILSLLRLGRYSKTLQLFGRVLRGRAEELFVTVTLVLVLMLSAATLMYLAEREAQPQVYASIPQTMWWAIVTLTTVGYGDMFPQTILGKILGGTIALFGVGLVALPAGLLASGFAEEMGRMREERESEELGLLAQEKAATATWSYCPHCGEKLPAPPSAP</sequence>
<evidence type="ECO:0000256" key="11">
    <source>
        <dbReference type="ARBA" id="ARBA00023303"/>
    </source>
</evidence>
<dbReference type="InterPro" id="IPR005821">
    <property type="entry name" value="Ion_trans_dom"/>
</dbReference>
<name>A0A318S661_9DEIO</name>
<evidence type="ECO:0000256" key="3">
    <source>
        <dbReference type="ARBA" id="ARBA00022538"/>
    </source>
</evidence>
<dbReference type="Gene3D" id="1.20.120.350">
    <property type="entry name" value="Voltage-gated potassium channels. Chain C"/>
    <property type="match status" value="1"/>
</dbReference>
<keyword evidence="15" id="KW-1185">Reference proteome</keyword>
<feature type="transmembrane region" description="Helical" evidence="12">
    <location>
        <begin position="163"/>
        <end position="184"/>
    </location>
</feature>
<dbReference type="PRINTS" id="PR00169">
    <property type="entry name" value="KCHANNEL"/>
</dbReference>
<keyword evidence="3" id="KW-0633">Potassium transport</keyword>
<dbReference type="SUPFAM" id="SSF81324">
    <property type="entry name" value="Voltage-gated potassium channels"/>
    <property type="match status" value="1"/>
</dbReference>
<dbReference type="GO" id="GO:0005249">
    <property type="term" value="F:voltage-gated potassium channel activity"/>
    <property type="evidence" value="ECO:0007669"/>
    <property type="project" value="InterPro"/>
</dbReference>
<evidence type="ECO:0000256" key="12">
    <source>
        <dbReference type="SAM" id="Phobius"/>
    </source>
</evidence>
<evidence type="ECO:0000313" key="15">
    <source>
        <dbReference type="Proteomes" id="UP000248326"/>
    </source>
</evidence>
<dbReference type="InterPro" id="IPR027359">
    <property type="entry name" value="Volt_channel_dom_sf"/>
</dbReference>
<dbReference type="InterPro" id="IPR028325">
    <property type="entry name" value="VG_K_chnl"/>
</dbReference>
<protein>
    <submittedName>
        <fullName evidence="14">Voltage-gated potassium channel</fullName>
    </submittedName>
</protein>
<evidence type="ECO:0000256" key="7">
    <source>
        <dbReference type="ARBA" id="ARBA00022958"/>
    </source>
</evidence>
<proteinExistence type="predicted"/>
<feature type="domain" description="Ion transport" evidence="13">
    <location>
        <begin position="29"/>
        <end position="251"/>
    </location>
</feature>
<comment type="caution">
    <text evidence="14">The sequence shown here is derived from an EMBL/GenBank/DDBJ whole genome shotgun (WGS) entry which is preliminary data.</text>
</comment>
<dbReference type="FunFam" id="1.10.287.70:FF:000028">
    <property type="entry name" value="potassium voltage-gated channel subfamily D member 3"/>
    <property type="match status" value="1"/>
</dbReference>
<evidence type="ECO:0000256" key="5">
    <source>
        <dbReference type="ARBA" id="ARBA00022826"/>
    </source>
</evidence>
<evidence type="ECO:0000259" key="13">
    <source>
        <dbReference type="Pfam" id="PF00520"/>
    </source>
</evidence>